<dbReference type="AlphaFoldDB" id="A0A835SQD7"/>
<keyword evidence="2 3" id="KW-0040">ANK repeat</keyword>
<keyword evidence="1" id="KW-0677">Repeat</keyword>
<evidence type="ECO:0000256" key="3">
    <source>
        <dbReference type="PROSITE-ProRule" id="PRU00023"/>
    </source>
</evidence>
<dbReference type="Gene3D" id="1.25.40.20">
    <property type="entry name" value="Ankyrin repeat-containing domain"/>
    <property type="match status" value="6"/>
</dbReference>
<feature type="repeat" description="ANK" evidence="3">
    <location>
        <begin position="763"/>
        <end position="795"/>
    </location>
</feature>
<evidence type="ECO:0000256" key="2">
    <source>
        <dbReference type="ARBA" id="ARBA00023043"/>
    </source>
</evidence>
<feature type="compositionally biased region" description="Gly residues" evidence="4">
    <location>
        <begin position="831"/>
        <end position="842"/>
    </location>
</feature>
<keyword evidence="6" id="KW-1185">Reference proteome</keyword>
<dbReference type="SUPFAM" id="SSF48403">
    <property type="entry name" value="Ankyrin repeat"/>
    <property type="match status" value="2"/>
</dbReference>
<feature type="repeat" description="ANK" evidence="3">
    <location>
        <begin position="658"/>
        <end position="690"/>
    </location>
</feature>
<feature type="repeat" description="ANK" evidence="3">
    <location>
        <begin position="957"/>
        <end position="989"/>
    </location>
</feature>
<feature type="repeat" description="ANK" evidence="3">
    <location>
        <begin position="1056"/>
        <end position="1088"/>
    </location>
</feature>
<dbReference type="InterPro" id="IPR036770">
    <property type="entry name" value="Ankyrin_rpt-contain_sf"/>
</dbReference>
<dbReference type="PANTHER" id="PTHR24126:SF14">
    <property type="entry name" value="ANK_REP_REGION DOMAIN-CONTAINING PROTEIN"/>
    <property type="match status" value="1"/>
</dbReference>
<dbReference type="PRINTS" id="PR01415">
    <property type="entry name" value="ANKYRIN"/>
</dbReference>
<reference evidence="5" key="1">
    <citation type="journal article" date="2020" name="bioRxiv">
        <title>Comparative genomics of Chlamydomonas.</title>
        <authorList>
            <person name="Craig R.J."/>
            <person name="Hasan A.R."/>
            <person name="Ness R.W."/>
            <person name="Keightley P.D."/>
        </authorList>
    </citation>
    <scope>NUCLEOTIDE SEQUENCE</scope>
    <source>
        <strain evidence="5">SAG 7.73</strain>
    </source>
</reference>
<evidence type="ECO:0000256" key="1">
    <source>
        <dbReference type="ARBA" id="ARBA00022737"/>
    </source>
</evidence>
<feature type="compositionally biased region" description="Low complexity" evidence="4">
    <location>
        <begin position="819"/>
        <end position="830"/>
    </location>
</feature>
<evidence type="ECO:0000313" key="5">
    <source>
        <dbReference type="EMBL" id="KAG2424640.1"/>
    </source>
</evidence>
<comment type="caution">
    <text evidence="5">The sequence shown here is derived from an EMBL/GenBank/DDBJ whole genome shotgun (WGS) entry which is preliminary data.</text>
</comment>
<feature type="repeat" description="ANK" evidence="3">
    <location>
        <begin position="1023"/>
        <end position="1055"/>
    </location>
</feature>
<dbReference type="Pfam" id="PF12796">
    <property type="entry name" value="Ank_2"/>
    <property type="match status" value="5"/>
</dbReference>
<feature type="repeat" description="ANK" evidence="3">
    <location>
        <begin position="918"/>
        <end position="950"/>
    </location>
</feature>
<dbReference type="InterPro" id="IPR002110">
    <property type="entry name" value="Ankyrin_rpt"/>
</dbReference>
<feature type="repeat" description="ANK" evidence="3">
    <location>
        <begin position="885"/>
        <end position="917"/>
    </location>
</feature>
<feature type="repeat" description="ANK" evidence="3">
    <location>
        <begin position="990"/>
        <end position="1022"/>
    </location>
</feature>
<feature type="repeat" description="ANK" evidence="3">
    <location>
        <begin position="730"/>
        <end position="762"/>
    </location>
</feature>
<protein>
    <recommendedName>
        <fullName evidence="7">Flagellar associated protein</fullName>
    </recommendedName>
</protein>
<sequence>MVYAQADSKSLPLTSEERRRFEDLLASEAEAAKAARREAHDLRVLLQGAQQQLNASRQEVERLKAQVGDSCGGPAPSPATAPTGDGQPPPSAAAVQQAVPGHGDTDARLQRVPDHVPLSQLPAVIQDLHRGMPPDIAAAPMRLVLIQAAVGWGAKLKMLLTARVRQVYEEVAAAECLDMPYTDVPETIWDATVTLSWRWGAQKPVQAQAGFSPMQPSQSEELVAALGRLAGAGFTYVLRAAVLAPSMVEVLRSKVFYARARAMLVLPTFHPLPAEGIIRPLLARTQQQLAVAGAAQEGAGDALAAAAALGSMLAKGHMACREYLSRVWTLAERLARYGRDEPLSCWLGLEAWLGMLLDAVLTAAGVAHACNGHRVDDPKATVALYIKALDAGGVAAEGGTGADSGGGDSAGGGAMVEALVPLLAAGSATGSLLGEGASGLDALLSGLVHTGARVWRLARLGEAPSASWLLGYLADMQAGVYQAWSEPDRLWALYSYFSWKTPDVTSPAALAEAVKDLVAVAGGGVEHLAVAGSKLGLGPRRLAAVAGVLGLGEFEQAERAKATALGQQLLRPTAAGDVAEACRLLSCGADPDADKDGATPLHKAAERGHTEVVKALLAAGAGKDIANKASRWLAVPKGRWQQGRGGGRGGGGELIAGDGATPLHKAASNGHTKVVEALLAAGAGKDIANKDARTPLHKAAERGHTEVVKALLAAGAGKDMANKASRRLADGWTPLHGAAYSGHTEVVKALLAAGAGTDIADKDGATPLYSASFLDRREVVTVLVAAGAGTDIANKLSRRLAVAKGRGQQGRGRWRQRRSSSSGKWGARGVFKGGGGGTRGGDGGGDGGCLHLCSRPAAAPSSSSAAVHLTDPLPLPFHRYPTFQDGDTPLYGAAYSGHTEVVKALVAAGAGTDMANKDGATPLHKAAERGHTEVVRVLVAAGAGKDIANKASRRLADGETPLHKAASNGRTGAVKALLAAGAGTDIADKDGATPLLWAASCGQTEVVQALLAAGAGKDIANKDGATPLHRAASWGHTELVKALVAAGAGTDIADKDGATPLHKAASNGHTEVVRVLVAAGADKDIANKDKRTPLDVTRKDEIRALLRQA</sequence>
<evidence type="ECO:0008006" key="7">
    <source>
        <dbReference type="Google" id="ProtNLM"/>
    </source>
</evidence>
<organism evidence="5 6">
    <name type="scientific">Chlamydomonas incerta</name>
    <dbReference type="NCBI Taxonomy" id="51695"/>
    <lineage>
        <taxon>Eukaryota</taxon>
        <taxon>Viridiplantae</taxon>
        <taxon>Chlorophyta</taxon>
        <taxon>core chlorophytes</taxon>
        <taxon>Chlorophyceae</taxon>
        <taxon>CS clade</taxon>
        <taxon>Chlamydomonadales</taxon>
        <taxon>Chlamydomonadaceae</taxon>
        <taxon>Chlamydomonas</taxon>
    </lineage>
</organism>
<gene>
    <name evidence="5" type="ORF">HXX76_014365</name>
</gene>
<dbReference type="EMBL" id="JAEHOC010000063">
    <property type="protein sequence ID" value="KAG2424640.1"/>
    <property type="molecule type" value="Genomic_DNA"/>
</dbReference>
<feature type="region of interest" description="Disordered" evidence="4">
    <location>
        <begin position="803"/>
        <end position="842"/>
    </location>
</feature>
<feature type="repeat" description="ANK" evidence="3">
    <location>
        <begin position="596"/>
        <end position="628"/>
    </location>
</feature>
<feature type="compositionally biased region" description="Low complexity" evidence="4">
    <location>
        <begin position="72"/>
        <end position="100"/>
    </location>
</feature>
<dbReference type="SMART" id="SM00248">
    <property type="entry name" value="ANK"/>
    <property type="match status" value="11"/>
</dbReference>
<evidence type="ECO:0000256" key="4">
    <source>
        <dbReference type="SAM" id="MobiDB-lite"/>
    </source>
</evidence>
<name>A0A835SQD7_CHLIN</name>
<proteinExistence type="predicted"/>
<feature type="region of interest" description="Disordered" evidence="4">
    <location>
        <begin position="51"/>
        <end position="109"/>
    </location>
</feature>
<dbReference type="Pfam" id="PF00023">
    <property type="entry name" value="Ank"/>
    <property type="match status" value="1"/>
</dbReference>
<dbReference type="OrthoDB" id="527024at2759"/>
<dbReference type="PROSITE" id="PS50088">
    <property type="entry name" value="ANK_REPEAT"/>
    <property type="match status" value="11"/>
</dbReference>
<dbReference type="Proteomes" id="UP000650467">
    <property type="component" value="Unassembled WGS sequence"/>
</dbReference>
<feature type="repeat" description="ANK" evidence="3">
    <location>
        <begin position="691"/>
        <end position="723"/>
    </location>
</feature>
<dbReference type="PROSITE" id="PS50297">
    <property type="entry name" value="ANK_REP_REGION"/>
    <property type="match status" value="11"/>
</dbReference>
<dbReference type="PANTHER" id="PTHR24126">
    <property type="entry name" value="ANKYRIN REPEAT, PH AND SEC7 DOMAIN CONTAINING PROTEIN SECG-RELATED"/>
    <property type="match status" value="1"/>
</dbReference>
<accession>A0A835SQD7</accession>
<evidence type="ECO:0000313" key="6">
    <source>
        <dbReference type="Proteomes" id="UP000650467"/>
    </source>
</evidence>